<dbReference type="PANTHER" id="PTHR43289">
    <property type="entry name" value="MITOGEN-ACTIVATED PROTEIN KINASE KINASE KINASE 20-RELATED"/>
    <property type="match status" value="1"/>
</dbReference>
<evidence type="ECO:0000256" key="6">
    <source>
        <dbReference type="ARBA" id="ARBA00022840"/>
    </source>
</evidence>
<dbReference type="InterPro" id="IPR008271">
    <property type="entry name" value="Ser/Thr_kinase_AS"/>
</dbReference>
<feature type="domain" description="Protein kinase" evidence="9">
    <location>
        <begin position="11"/>
        <end position="278"/>
    </location>
</feature>
<evidence type="ECO:0000313" key="10">
    <source>
        <dbReference type="EMBL" id="GGN76161.1"/>
    </source>
</evidence>
<evidence type="ECO:0000259" key="9">
    <source>
        <dbReference type="PROSITE" id="PS50011"/>
    </source>
</evidence>
<keyword evidence="3" id="KW-0808">Transferase</keyword>
<dbReference type="Proteomes" id="UP000658127">
    <property type="component" value="Unassembled WGS sequence"/>
</dbReference>
<feature type="compositionally biased region" description="Basic and acidic residues" evidence="8">
    <location>
        <begin position="430"/>
        <end position="450"/>
    </location>
</feature>
<dbReference type="CDD" id="cd14014">
    <property type="entry name" value="STKc_PknB_like"/>
    <property type="match status" value="1"/>
</dbReference>
<dbReference type="InterPro" id="IPR000719">
    <property type="entry name" value="Prot_kinase_dom"/>
</dbReference>
<evidence type="ECO:0000256" key="5">
    <source>
        <dbReference type="ARBA" id="ARBA00022777"/>
    </source>
</evidence>
<feature type="binding site" evidence="7">
    <location>
        <position position="40"/>
    </location>
    <ligand>
        <name>ATP</name>
        <dbReference type="ChEBI" id="CHEBI:30616"/>
    </ligand>
</feature>
<evidence type="ECO:0000256" key="7">
    <source>
        <dbReference type="PROSITE-ProRule" id="PRU10141"/>
    </source>
</evidence>
<evidence type="ECO:0000256" key="2">
    <source>
        <dbReference type="ARBA" id="ARBA00022527"/>
    </source>
</evidence>
<dbReference type="PROSITE" id="PS50011">
    <property type="entry name" value="PROTEIN_KINASE_DOM"/>
    <property type="match status" value="1"/>
</dbReference>
<feature type="compositionally biased region" description="Low complexity" evidence="8">
    <location>
        <begin position="379"/>
        <end position="402"/>
    </location>
</feature>
<dbReference type="PROSITE" id="PS00107">
    <property type="entry name" value="PROTEIN_KINASE_ATP"/>
    <property type="match status" value="1"/>
</dbReference>
<accession>A0ABQ2K8Q4</accession>
<feature type="compositionally biased region" description="Low complexity" evidence="8">
    <location>
        <begin position="329"/>
        <end position="339"/>
    </location>
</feature>
<feature type="compositionally biased region" description="Pro residues" evidence="8">
    <location>
        <begin position="293"/>
        <end position="302"/>
    </location>
</feature>
<evidence type="ECO:0000256" key="1">
    <source>
        <dbReference type="ARBA" id="ARBA00012513"/>
    </source>
</evidence>
<keyword evidence="6 7" id="KW-0067">ATP-binding</keyword>
<sequence>MIDEGGVFAGYTIERLLGRGGMGSVYLARHPRLPRRTAMKLLNRELFFDTEIRARFEREADLVAQLEHPNIVTVYDRGVEDDQLWISMRYIDGADAASLSAPVDPARAVRIVAETAAALDFAHSRGVLHRDVKPANILLEPVDGGERVYLTDFGIARLHDDNAAKLTQTGTFTATLAFASPEQLSGIALDGRADQYSLACTLFRLLTGTTPFEAGNPVAVIQGHLQQPPPPASTLRSDLPPALDAVLARGMAKRPDERFASCAEFAAAAGQALADPTAGQRFPASAQTRTYPPNSPYTPAPGYPVAGMTPFTGSDAASGPNAWPAAGTPSWQNPQQPSSPGMPQASWPGVQQPSSPGMQQPSSPGIPQASWPGAPQPSSPGFQQSSSPGVQQAAWPGGAQQPSWPGAGVQHGSWQGGFSPNRSAPNALAERPRDASAPRGEGERSKVAEDYLGPKRNSRWQASPVSWAAFIILLGLVAWLVVGQLTGPGDTTSSGAPTTTESASRTATSVAQRTTSSASPTTSDRKVIGANAAQLSDQFPRMLPHTSASNLVHAGTGLGNAGCFAYDRATASRDTTDADMGDWVVMWHCFGGGNKAIYEFFLYPSADQAQQAVDALPAHDVRATTHTGHAYTNFVLHDSQPKSPRMVTRFDADPDRAAMLMYSRGFIADEAQMLEWWHTAPLT</sequence>
<proteinExistence type="predicted"/>
<dbReference type="Gene3D" id="1.10.510.10">
    <property type="entry name" value="Transferase(Phosphotransferase) domain 1"/>
    <property type="match status" value="1"/>
</dbReference>
<evidence type="ECO:0000256" key="3">
    <source>
        <dbReference type="ARBA" id="ARBA00022679"/>
    </source>
</evidence>
<gene>
    <name evidence="10" type="ORF">GCM10011610_21220</name>
</gene>
<evidence type="ECO:0000256" key="4">
    <source>
        <dbReference type="ARBA" id="ARBA00022741"/>
    </source>
</evidence>
<dbReference type="SMART" id="SM00220">
    <property type="entry name" value="S_TKc"/>
    <property type="match status" value="1"/>
</dbReference>
<keyword evidence="4 7" id="KW-0547">Nucleotide-binding</keyword>
<dbReference type="InterPro" id="IPR011009">
    <property type="entry name" value="Kinase-like_dom_sf"/>
</dbReference>
<feature type="compositionally biased region" description="Low complexity" evidence="8">
    <location>
        <begin position="496"/>
        <end position="509"/>
    </location>
</feature>
<dbReference type="PANTHER" id="PTHR43289:SF6">
    <property type="entry name" value="SERINE_THREONINE-PROTEIN KINASE NEKL-3"/>
    <property type="match status" value="1"/>
</dbReference>
<keyword evidence="2" id="KW-0723">Serine/threonine-protein kinase</keyword>
<dbReference type="EMBL" id="BMNE01000002">
    <property type="protein sequence ID" value="GGN76161.1"/>
    <property type="molecule type" value="Genomic_DNA"/>
</dbReference>
<dbReference type="Pfam" id="PF00069">
    <property type="entry name" value="Pkinase"/>
    <property type="match status" value="1"/>
</dbReference>
<keyword evidence="11" id="KW-1185">Reference proteome</keyword>
<dbReference type="PROSITE" id="PS00108">
    <property type="entry name" value="PROTEIN_KINASE_ST"/>
    <property type="match status" value="1"/>
</dbReference>
<evidence type="ECO:0000256" key="8">
    <source>
        <dbReference type="SAM" id="MobiDB-lite"/>
    </source>
</evidence>
<keyword evidence="5" id="KW-0418">Kinase</keyword>
<organism evidence="10 11">
    <name type="scientific">Nocardia rhizosphaerihabitans</name>
    <dbReference type="NCBI Taxonomy" id="1691570"/>
    <lineage>
        <taxon>Bacteria</taxon>
        <taxon>Bacillati</taxon>
        <taxon>Actinomycetota</taxon>
        <taxon>Actinomycetes</taxon>
        <taxon>Mycobacteriales</taxon>
        <taxon>Nocardiaceae</taxon>
        <taxon>Nocardia</taxon>
    </lineage>
</organism>
<protein>
    <recommendedName>
        <fullName evidence="1">non-specific serine/threonine protein kinase</fullName>
        <ecNumber evidence="1">2.7.11.1</ecNumber>
    </recommendedName>
</protein>
<dbReference type="InterPro" id="IPR017441">
    <property type="entry name" value="Protein_kinase_ATP_BS"/>
</dbReference>
<feature type="compositionally biased region" description="Polar residues" evidence="8">
    <location>
        <begin position="412"/>
        <end position="424"/>
    </location>
</feature>
<feature type="region of interest" description="Disordered" evidence="8">
    <location>
        <begin position="488"/>
        <end position="527"/>
    </location>
</feature>
<feature type="region of interest" description="Disordered" evidence="8">
    <location>
        <begin position="273"/>
        <end position="450"/>
    </location>
</feature>
<evidence type="ECO:0000313" key="11">
    <source>
        <dbReference type="Proteomes" id="UP000658127"/>
    </source>
</evidence>
<reference evidence="11" key="1">
    <citation type="journal article" date="2019" name="Int. J. Syst. Evol. Microbiol.">
        <title>The Global Catalogue of Microorganisms (GCM) 10K type strain sequencing project: providing services to taxonomists for standard genome sequencing and annotation.</title>
        <authorList>
            <consortium name="The Broad Institute Genomics Platform"/>
            <consortium name="The Broad Institute Genome Sequencing Center for Infectious Disease"/>
            <person name="Wu L."/>
            <person name="Ma J."/>
        </authorList>
    </citation>
    <scope>NUCLEOTIDE SEQUENCE [LARGE SCALE GENOMIC DNA]</scope>
    <source>
        <strain evidence="11">CGMCC 4.7329</strain>
    </source>
</reference>
<feature type="compositionally biased region" description="Polar residues" evidence="8">
    <location>
        <begin position="510"/>
        <end position="522"/>
    </location>
</feature>
<dbReference type="EC" id="2.7.11.1" evidence="1"/>
<feature type="compositionally biased region" description="Low complexity" evidence="8">
    <location>
        <begin position="348"/>
        <end position="368"/>
    </location>
</feature>
<dbReference type="Gene3D" id="3.30.200.20">
    <property type="entry name" value="Phosphorylase Kinase, domain 1"/>
    <property type="match status" value="1"/>
</dbReference>
<dbReference type="SUPFAM" id="SSF56112">
    <property type="entry name" value="Protein kinase-like (PK-like)"/>
    <property type="match status" value="1"/>
</dbReference>
<name>A0ABQ2K8Q4_9NOCA</name>
<dbReference type="RefSeq" id="WP_189026527.1">
    <property type="nucleotide sequence ID" value="NZ_BMNE01000002.1"/>
</dbReference>
<comment type="caution">
    <text evidence="10">The sequence shown here is derived from an EMBL/GenBank/DDBJ whole genome shotgun (WGS) entry which is preliminary data.</text>
</comment>